<dbReference type="RefSeq" id="WP_264842369.1">
    <property type="nucleotide sequence ID" value="NZ_AP025628.1"/>
</dbReference>
<dbReference type="GO" id="GO:0006402">
    <property type="term" value="P:mRNA catabolic process"/>
    <property type="evidence" value="ECO:0007669"/>
    <property type="project" value="InterPro"/>
</dbReference>
<comment type="similarity">
    <text evidence="6">Belongs to the CsrA/RsmA family.</text>
</comment>
<dbReference type="Proteomes" id="UP001163687">
    <property type="component" value="Chromosome"/>
</dbReference>
<dbReference type="GO" id="GO:0044781">
    <property type="term" value="P:bacterial-type flagellum organization"/>
    <property type="evidence" value="ECO:0007669"/>
    <property type="project" value="UniProtKB-KW"/>
</dbReference>
<dbReference type="InterPro" id="IPR036107">
    <property type="entry name" value="CsrA_sf"/>
</dbReference>
<keyword evidence="4 6" id="KW-0810">Translation regulation</keyword>
<evidence type="ECO:0000256" key="5">
    <source>
        <dbReference type="ARBA" id="ARBA00022884"/>
    </source>
</evidence>
<dbReference type="InterPro" id="IPR003751">
    <property type="entry name" value="CsrA"/>
</dbReference>
<dbReference type="HAMAP" id="MF_00167">
    <property type="entry name" value="CsrA"/>
    <property type="match status" value="1"/>
</dbReference>
<dbReference type="GO" id="GO:0006109">
    <property type="term" value="P:regulation of carbohydrate metabolic process"/>
    <property type="evidence" value="ECO:0007669"/>
    <property type="project" value="InterPro"/>
</dbReference>
<evidence type="ECO:0000256" key="1">
    <source>
        <dbReference type="ARBA" id="ARBA00022490"/>
    </source>
</evidence>
<dbReference type="Pfam" id="PF02599">
    <property type="entry name" value="CsrA"/>
    <property type="match status" value="1"/>
</dbReference>
<feature type="compositionally biased region" description="Basic and acidic residues" evidence="7">
    <location>
        <begin position="92"/>
        <end position="108"/>
    </location>
</feature>
<comment type="subunit">
    <text evidence="6">Homodimer; the beta-strands of each monomer intercalate to form a hydrophobic core, while the alpha-helices form wings that extend away from the core.</text>
</comment>
<dbReference type="Gene3D" id="2.60.40.4380">
    <property type="entry name" value="Translational regulator CsrA"/>
    <property type="match status" value="1"/>
</dbReference>
<dbReference type="AlphaFoldDB" id="A0AA35G6Q8"/>
<feature type="compositionally biased region" description="Pro residues" evidence="7">
    <location>
        <begin position="109"/>
        <end position="120"/>
    </location>
</feature>
<dbReference type="SUPFAM" id="SSF117130">
    <property type="entry name" value="CsrA-like"/>
    <property type="match status" value="1"/>
</dbReference>
<dbReference type="EMBL" id="AP025628">
    <property type="protein sequence ID" value="BDG61741.1"/>
    <property type="molecule type" value="Genomic_DNA"/>
</dbReference>
<evidence type="ECO:0000256" key="4">
    <source>
        <dbReference type="ARBA" id="ARBA00022845"/>
    </source>
</evidence>
<dbReference type="GO" id="GO:1902208">
    <property type="term" value="P:regulation of bacterial-type flagellum assembly"/>
    <property type="evidence" value="ECO:0007669"/>
    <property type="project" value="UniProtKB-UniRule"/>
</dbReference>
<feature type="region of interest" description="Disordered" evidence="7">
    <location>
        <begin position="87"/>
        <end position="120"/>
    </location>
</feature>
<organism evidence="8 9">
    <name type="scientific">Caldinitratiruptor microaerophilus</name>
    <dbReference type="NCBI Taxonomy" id="671077"/>
    <lineage>
        <taxon>Bacteria</taxon>
        <taxon>Bacillati</taxon>
        <taxon>Bacillota</taxon>
        <taxon>Clostridia</taxon>
        <taxon>Eubacteriales</taxon>
        <taxon>Symbiobacteriaceae</taxon>
        <taxon>Caldinitratiruptor</taxon>
    </lineage>
</organism>
<accession>A0AA35G6Q8</accession>
<evidence type="ECO:0000313" key="9">
    <source>
        <dbReference type="Proteomes" id="UP001163687"/>
    </source>
</evidence>
<dbReference type="GO" id="GO:0048027">
    <property type="term" value="F:mRNA 5'-UTR binding"/>
    <property type="evidence" value="ECO:0007669"/>
    <property type="project" value="UniProtKB-UniRule"/>
</dbReference>
<keyword evidence="5 6" id="KW-0694">RNA-binding</keyword>
<evidence type="ECO:0000256" key="6">
    <source>
        <dbReference type="HAMAP-Rule" id="MF_00167"/>
    </source>
</evidence>
<comment type="subcellular location">
    <subcellularLocation>
        <location evidence="6">Cytoplasm</location>
    </subcellularLocation>
</comment>
<comment type="function">
    <text evidence="6">A translational regulator that binds mRNA to regulate translation initiation and/or mRNA stability. Usually binds in the 5'-UTR at or near the Shine-Dalgarno sequence preventing ribosome-binding, thus repressing translation. Its main target seems to be the major flagellin gene, while its function is anatagonized by FliW.</text>
</comment>
<proteinExistence type="inferred from homology"/>
<name>A0AA35G6Q8_9FIRM</name>
<keyword evidence="3 6" id="KW-1005">Bacterial flagellum biogenesis</keyword>
<dbReference type="KEGG" id="cmic:caldi_28310"/>
<evidence type="ECO:0000256" key="2">
    <source>
        <dbReference type="ARBA" id="ARBA00022491"/>
    </source>
</evidence>
<keyword evidence="1 6" id="KW-0963">Cytoplasm</keyword>
<reference evidence="8" key="1">
    <citation type="submission" date="2022-03" db="EMBL/GenBank/DDBJ databases">
        <title>Complete genome sequence of Caldinitratiruptor microaerophilus.</title>
        <authorList>
            <person name="Mukaiyama R."/>
            <person name="Nishiyama T."/>
            <person name="Ueda K."/>
        </authorList>
    </citation>
    <scope>NUCLEOTIDE SEQUENCE</scope>
    <source>
        <strain evidence="8">JCM 16183</strain>
    </source>
</reference>
<evidence type="ECO:0000313" key="8">
    <source>
        <dbReference type="EMBL" id="BDG61741.1"/>
    </source>
</evidence>
<dbReference type="PANTHER" id="PTHR34984">
    <property type="entry name" value="CARBON STORAGE REGULATOR"/>
    <property type="match status" value="1"/>
</dbReference>
<dbReference type="GO" id="GO:0005829">
    <property type="term" value="C:cytosol"/>
    <property type="evidence" value="ECO:0007669"/>
    <property type="project" value="TreeGrafter"/>
</dbReference>
<gene>
    <name evidence="6" type="primary">csrA</name>
    <name evidence="8" type="ORF">caldi_28310</name>
</gene>
<evidence type="ECO:0000256" key="3">
    <source>
        <dbReference type="ARBA" id="ARBA00022795"/>
    </source>
</evidence>
<keyword evidence="9" id="KW-1185">Reference proteome</keyword>
<evidence type="ECO:0000256" key="7">
    <source>
        <dbReference type="SAM" id="MobiDB-lite"/>
    </source>
</evidence>
<dbReference type="PANTHER" id="PTHR34984:SF1">
    <property type="entry name" value="CARBON STORAGE REGULATOR"/>
    <property type="match status" value="1"/>
</dbReference>
<keyword evidence="2 6" id="KW-0678">Repressor</keyword>
<protein>
    <recommendedName>
        <fullName evidence="6">Translational regulator CsrA</fullName>
    </recommendedName>
</protein>
<dbReference type="GO" id="GO:0045947">
    <property type="term" value="P:negative regulation of translational initiation"/>
    <property type="evidence" value="ECO:0007669"/>
    <property type="project" value="UniProtKB-UniRule"/>
</dbReference>
<sequence>MLVLSRRVDESILIGEGIEVRILQVRGAGASAVVRVGITAPPDVKVLRSEVVDAVRAENAVAARTSGAVGPDLHGVLLALLGAREGTPATRVESRLRHERPDQPDREPPTSPEPQPFREK</sequence>